<sequence>MRFTSVVEKTSPRQLTSRLPMPFSDKNYNKTLTFCFSCLHVSKRK</sequence>
<evidence type="ECO:0000313" key="1">
    <source>
        <dbReference type="EMBL" id="KZS14086.1"/>
    </source>
</evidence>
<comment type="caution">
    <text evidence="1">The sequence shown here is derived from an EMBL/GenBank/DDBJ whole genome shotgun (WGS) entry which is preliminary data.</text>
</comment>
<dbReference type="EMBL" id="LRGB01001005">
    <property type="protein sequence ID" value="KZS14086.1"/>
    <property type="molecule type" value="Genomic_DNA"/>
</dbReference>
<accession>A0A162CL72</accession>
<dbReference type="Proteomes" id="UP000076858">
    <property type="component" value="Unassembled WGS sequence"/>
</dbReference>
<reference evidence="1 2" key="1">
    <citation type="submission" date="2016-03" db="EMBL/GenBank/DDBJ databases">
        <title>EvidentialGene: Evidence-directed Construction of Genes on Genomes.</title>
        <authorList>
            <person name="Gilbert D.G."/>
            <person name="Choi J.-H."/>
            <person name="Mockaitis K."/>
            <person name="Colbourne J."/>
            <person name="Pfrender M."/>
        </authorList>
    </citation>
    <scope>NUCLEOTIDE SEQUENCE [LARGE SCALE GENOMIC DNA]</scope>
    <source>
        <strain evidence="1 2">Xinb3</strain>
        <tissue evidence="1">Complete organism</tissue>
    </source>
</reference>
<dbReference type="AlphaFoldDB" id="A0A162CL72"/>
<evidence type="ECO:0000313" key="2">
    <source>
        <dbReference type="Proteomes" id="UP000076858"/>
    </source>
</evidence>
<proteinExistence type="predicted"/>
<gene>
    <name evidence="1" type="ORF">APZ42_020731</name>
</gene>
<protein>
    <submittedName>
        <fullName evidence="1">Uncharacterized protein</fullName>
    </submittedName>
</protein>
<organism evidence="1 2">
    <name type="scientific">Daphnia magna</name>
    <dbReference type="NCBI Taxonomy" id="35525"/>
    <lineage>
        <taxon>Eukaryota</taxon>
        <taxon>Metazoa</taxon>
        <taxon>Ecdysozoa</taxon>
        <taxon>Arthropoda</taxon>
        <taxon>Crustacea</taxon>
        <taxon>Branchiopoda</taxon>
        <taxon>Diplostraca</taxon>
        <taxon>Cladocera</taxon>
        <taxon>Anomopoda</taxon>
        <taxon>Daphniidae</taxon>
        <taxon>Daphnia</taxon>
    </lineage>
</organism>
<name>A0A162CL72_9CRUS</name>
<keyword evidence="2" id="KW-1185">Reference proteome</keyword>